<protein>
    <submittedName>
        <fullName evidence="1">Uncharacterized protein</fullName>
    </submittedName>
</protein>
<dbReference type="AlphaFoldDB" id="A0A9J6DAN9"/>
<reference evidence="1" key="2">
    <citation type="submission" date="2021-09" db="EMBL/GenBank/DDBJ databases">
        <authorList>
            <person name="Jia N."/>
            <person name="Wang J."/>
            <person name="Shi W."/>
            <person name="Du L."/>
            <person name="Sun Y."/>
            <person name="Zhan W."/>
            <person name="Jiang J."/>
            <person name="Wang Q."/>
            <person name="Zhang B."/>
            <person name="Ji P."/>
            <person name="Sakyi L.B."/>
            <person name="Cui X."/>
            <person name="Yuan T."/>
            <person name="Jiang B."/>
            <person name="Yang W."/>
            <person name="Lam T.T.-Y."/>
            <person name="Chang Q."/>
            <person name="Ding S."/>
            <person name="Wang X."/>
            <person name="Zhu J."/>
            <person name="Ruan X."/>
            <person name="Zhao L."/>
            <person name="Wei J."/>
            <person name="Que T."/>
            <person name="Du C."/>
            <person name="Cheng J."/>
            <person name="Dai P."/>
            <person name="Han X."/>
            <person name="Huang E."/>
            <person name="Gao Y."/>
            <person name="Liu J."/>
            <person name="Shao H."/>
            <person name="Ye R."/>
            <person name="Li L."/>
            <person name="Wei W."/>
            <person name="Wang X."/>
            <person name="Wang C."/>
            <person name="Huo Q."/>
            <person name="Li W."/>
            <person name="Guo W."/>
            <person name="Chen H."/>
            <person name="Chen S."/>
            <person name="Zhou L."/>
            <person name="Zhou L."/>
            <person name="Ni X."/>
            <person name="Tian J."/>
            <person name="Zhou Y."/>
            <person name="Sheng Y."/>
            <person name="Liu T."/>
            <person name="Pan Y."/>
            <person name="Xia L."/>
            <person name="Li J."/>
            <person name="Zhao F."/>
            <person name="Cao W."/>
        </authorList>
    </citation>
    <scope>NUCLEOTIDE SEQUENCE</scope>
    <source>
        <strain evidence="1">Rmic-2018</strain>
        <tissue evidence="1">Larvae</tissue>
    </source>
</reference>
<organism evidence="1 2">
    <name type="scientific">Rhipicephalus microplus</name>
    <name type="common">Cattle tick</name>
    <name type="synonym">Boophilus microplus</name>
    <dbReference type="NCBI Taxonomy" id="6941"/>
    <lineage>
        <taxon>Eukaryota</taxon>
        <taxon>Metazoa</taxon>
        <taxon>Ecdysozoa</taxon>
        <taxon>Arthropoda</taxon>
        <taxon>Chelicerata</taxon>
        <taxon>Arachnida</taxon>
        <taxon>Acari</taxon>
        <taxon>Parasitiformes</taxon>
        <taxon>Ixodida</taxon>
        <taxon>Ixodoidea</taxon>
        <taxon>Ixodidae</taxon>
        <taxon>Rhipicephalinae</taxon>
        <taxon>Rhipicephalus</taxon>
        <taxon>Boophilus</taxon>
    </lineage>
</organism>
<proteinExistence type="predicted"/>
<accession>A0A9J6DAN9</accession>
<sequence length="167" mass="18083">MLATSPKYLHVARSITVERASPRKFTFLCLILSGRRHAPWRGERKTAGPALCGARPKVDHCGAATFPDDARSMPAEARGPNWFDNPPAAVAPDVGVVPGFVSTEMELERWPSGRACPAAVPPARGEPAACALIAGRRNRAEMVQARSPAADQFRLTGRPAYLKKQRD</sequence>
<keyword evidence="2" id="KW-1185">Reference proteome</keyword>
<evidence type="ECO:0000313" key="2">
    <source>
        <dbReference type="Proteomes" id="UP000821866"/>
    </source>
</evidence>
<dbReference type="Proteomes" id="UP000821866">
    <property type="component" value="Chromosome 8"/>
</dbReference>
<reference evidence="1" key="1">
    <citation type="journal article" date="2020" name="Cell">
        <title>Large-Scale Comparative Analyses of Tick Genomes Elucidate Their Genetic Diversity and Vector Capacities.</title>
        <authorList>
            <consortium name="Tick Genome and Microbiome Consortium (TIGMIC)"/>
            <person name="Jia N."/>
            <person name="Wang J."/>
            <person name="Shi W."/>
            <person name="Du L."/>
            <person name="Sun Y."/>
            <person name="Zhan W."/>
            <person name="Jiang J.F."/>
            <person name="Wang Q."/>
            <person name="Zhang B."/>
            <person name="Ji P."/>
            <person name="Bell-Sakyi L."/>
            <person name="Cui X.M."/>
            <person name="Yuan T.T."/>
            <person name="Jiang B.G."/>
            <person name="Yang W.F."/>
            <person name="Lam T.T."/>
            <person name="Chang Q.C."/>
            <person name="Ding S.J."/>
            <person name="Wang X.J."/>
            <person name="Zhu J.G."/>
            <person name="Ruan X.D."/>
            <person name="Zhao L."/>
            <person name="Wei J.T."/>
            <person name="Ye R.Z."/>
            <person name="Que T.C."/>
            <person name="Du C.H."/>
            <person name="Zhou Y.H."/>
            <person name="Cheng J.X."/>
            <person name="Dai P.F."/>
            <person name="Guo W.B."/>
            <person name="Han X.H."/>
            <person name="Huang E.J."/>
            <person name="Li L.F."/>
            <person name="Wei W."/>
            <person name="Gao Y.C."/>
            <person name="Liu J.Z."/>
            <person name="Shao H.Z."/>
            <person name="Wang X."/>
            <person name="Wang C.C."/>
            <person name="Yang T.C."/>
            <person name="Huo Q.B."/>
            <person name="Li W."/>
            <person name="Chen H.Y."/>
            <person name="Chen S.E."/>
            <person name="Zhou L.G."/>
            <person name="Ni X.B."/>
            <person name="Tian J.H."/>
            <person name="Sheng Y."/>
            <person name="Liu T."/>
            <person name="Pan Y.S."/>
            <person name="Xia L.Y."/>
            <person name="Li J."/>
            <person name="Zhao F."/>
            <person name="Cao W.C."/>
        </authorList>
    </citation>
    <scope>NUCLEOTIDE SEQUENCE</scope>
    <source>
        <strain evidence="1">Rmic-2018</strain>
    </source>
</reference>
<name>A0A9J6DAN9_RHIMP</name>
<evidence type="ECO:0000313" key="1">
    <source>
        <dbReference type="EMBL" id="KAH8019119.1"/>
    </source>
</evidence>
<gene>
    <name evidence="1" type="ORF">HPB51_016757</name>
</gene>
<dbReference type="EMBL" id="JABSTU010000010">
    <property type="protein sequence ID" value="KAH8019119.1"/>
    <property type="molecule type" value="Genomic_DNA"/>
</dbReference>
<comment type="caution">
    <text evidence="1">The sequence shown here is derived from an EMBL/GenBank/DDBJ whole genome shotgun (WGS) entry which is preliminary data.</text>
</comment>